<reference evidence="4" key="2">
    <citation type="submission" date="2020-09" db="EMBL/GenBank/DDBJ databases">
        <authorList>
            <person name="Sun Q."/>
            <person name="Zhou Y."/>
        </authorList>
    </citation>
    <scope>NUCLEOTIDE SEQUENCE</scope>
    <source>
        <strain evidence="4">CGMCC 1.15320</strain>
    </source>
</reference>
<dbReference type="AlphaFoldDB" id="A0A916S486"/>
<dbReference type="InterPro" id="IPR011050">
    <property type="entry name" value="Pectin_lyase_fold/virulence"/>
</dbReference>
<dbReference type="Pfam" id="PF03797">
    <property type="entry name" value="Autotransporter"/>
    <property type="match status" value="1"/>
</dbReference>
<sequence length="847" mass="85170">MNYLCSRSGLLSSCAFFSIALLGTAAFADPTDIILPDGGQTNITQSIGGAVNVIITGPLPVTFNYAMHTYTGATTVQDGSTLILLGQGRVNASSLVTADGTFDVSGASSASVKDLAGGGSVLLGDNYLLVTAATSTFSGVISGAGGVMITGGSLTLVGDNTFAGSLATSEGATVFIGNGGTSGSIASSSITNYGRVVFNRSDEVTYGGQITANGAFEQIGAGKLILTADNTTRGNVSIGENSTLQLGSGGSSGWIGGTNGYAGSISNQGSLIYNRSDAVSFVGSISGAGSLAQGGPGSLTLTGTHSYTGETFVNAGSLIVNGSIASSSSTTVASGATLAGTGHVGSTTIAGGGIHTPGGSVGTQYIDGDYRNAGTLRVEGTPSSSDMLVVSGAVDISGATLDLVLSPATATSWDIINGPYTLIESVGTGAITGSFASITNNLLFLDHSLNYFGGDGNDLTLELARNDVEFAAIASSANQSATAGAIDSLNTNNPLWRAIALASDANATRAAFDQLSGEIHGSVLAGLVQGSHSIRNMASDRVRAAFGSVAAPSLPVMAFNGEKVPTLASEPASNGVAVWGSVYGTNGSTDANGNTAEFDSSSAGMLVGVDSTIGETWLLGGFAGYGRASFDTGALASSAKADQIHLGVYGGTQWGAVGLRTGLAYTWSDIDTTRVVTALPESEVLSGNYDAGTFQVFGELGYKVDANIADFEPFMNVAHVRARTDAFTETGGDSALTTARSTTNTTFTTVGLRASAELASEDSTTSLHGMIGWRHASGDINPSVLNSFIGSDTFTISGAPIARNAAVLDAGVDFALSRSVNLDLSYTGQFASGAQQHGFKSELALKF</sequence>
<feature type="domain" description="Autotransporter" evidence="3">
    <location>
        <begin position="571"/>
        <end position="847"/>
    </location>
</feature>
<dbReference type="InterPro" id="IPR012332">
    <property type="entry name" value="Autotransporter_pectin_lyase_C"/>
</dbReference>
<dbReference type="SUPFAM" id="SSF51126">
    <property type="entry name" value="Pectin lyase-like"/>
    <property type="match status" value="1"/>
</dbReference>
<keyword evidence="1 2" id="KW-0732">Signal</keyword>
<dbReference type="SUPFAM" id="SSF103515">
    <property type="entry name" value="Autotransporter"/>
    <property type="match status" value="1"/>
</dbReference>
<feature type="signal peptide" evidence="2">
    <location>
        <begin position="1"/>
        <end position="28"/>
    </location>
</feature>
<dbReference type="InterPro" id="IPR036709">
    <property type="entry name" value="Autotransporte_beta_dom_sf"/>
</dbReference>
<accession>A0A916S486</accession>
<dbReference type="Proteomes" id="UP000636264">
    <property type="component" value="Unassembled WGS sequence"/>
</dbReference>
<protein>
    <recommendedName>
        <fullName evidence="3">Autotransporter domain-containing protein</fullName>
    </recommendedName>
</protein>
<keyword evidence="5" id="KW-1185">Reference proteome</keyword>
<proteinExistence type="predicted"/>
<evidence type="ECO:0000313" key="4">
    <source>
        <dbReference type="EMBL" id="GGA82700.1"/>
    </source>
</evidence>
<reference evidence="4" key="1">
    <citation type="journal article" date="2014" name="Int. J. Syst. Evol. Microbiol.">
        <title>Complete genome sequence of Corynebacterium casei LMG S-19264T (=DSM 44701T), isolated from a smear-ripened cheese.</title>
        <authorList>
            <consortium name="US DOE Joint Genome Institute (JGI-PGF)"/>
            <person name="Walter F."/>
            <person name="Albersmeier A."/>
            <person name="Kalinowski J."/>
            <person name="Ruckert C."/>
        </authorList>
    </citation>
    <scope>NUCLEOTIDE SEQUENCE</scope>
    <source>
        <strain evidence="4">CGMCC 1.15320</strain>
    </source>
</reference>
<dbReference type="Gene3D" id="2.40.128.130">
    <property type="entry name" value="Autotransporter beta-domain"/>
    <property type="match status" value="1"/>
</dbReference>
<evidence type="ECO:0000259" key="3">
    <source>
        <dbReference type="PROSITE" id="PS51208"/>
    </source>
</evidence>
<dbReference type="PROSITE" id="PS51208">
    <property type="entry name" value="AUTOTRANSPORTER"/>
    <property type="match status" value="1"/>
</dbReference>
<dbReference type="InterPro" id="IPR006315">
    <property type="entry name" value="OM_autotransptr_brl_dom"/>
</dbReference>
<dbReference type="Pfam" id="PF12951">
    <property type="entry name" value="PATR"/>
    <property type="match status" value="3"/>
</dbReference>
<organism evidence="4 5">
    <name type="scientific">Nitratireductor aestuarii</name>
    <dbReference type="NCBI Taxonomy" id="1735103"/>
    <lineage>
        <taxon>Bacteria</taxon>
        <taxon>Pseudomonadati</taxon>
        <taxon>Pseudomonadota</taxon>
        <taxon>Alphaproteobacteria</taxon>
        <taxon>Hyphomicrobiales</taxon>
        <taxon>Phyllobacteriaceae</taxon>
        <taxon>Nitratireductor</taxon>
    </lineage>
</organism>
<dbReference type="InterPro" id="IPR013425">
    <property type="entry name" value="Autotrns_rpt"/>
</dbReference>
<dbReference type="SMART" id="SM00869">
    <property type="entry name" value="Autotransporter"/>
    <property type="match status" value="1"/>
</dbReference>
<dbReference type="EMBL" id="BMIF01000030">
    <property type="protein sequence ID" value="GGA82700.1"/>
    <property type="molecule type" value="Genomic_DNA"/>
</dbReference>
<dbReference type="InterPro" id="IPR005546">
    <property type="entry name" value="Autotransporte_beta"/>
</dbReference>
<dbReference type="NCBIfam" id="TIGR01414">
    <property type="entry name" value="autotrans_barl"/>
    <property type="match status" value="1"/>
</dbReference>
<name>A0A916S486_9HYPH</name>
<feature type="chain" id="PRO_5038008939" description="Autotransporter domain-containing protein" evidence="2">
    <location>
        <begin position="29"/>
        <end position="847"/>
    </location>
</feature>
<dbReference type="GO" id="GO:0019867">
    <property type="term" value="C:outer membrane"/>
    <property type="evidence" value="ECO:0007669"/>
    <property type="project" value="InterPro"/>
</dbReference>
<dbReference type="Gene3D" id="2.160.20.20">
    <property type="match status" value="1"/>
</dbReference>
<dbReference type="NCBIfam" id="TIGR02601">
    <property type="entry name" value="autotrns_rpt"/>
    <property type="match status" value="1"/>
</dbReference>
<comment type="caution">
    <text evidence="4">The sequence shown here is derived from an EMBL/GenBank/DDBJ whole genome shotgun (WGS) entry which is preliminary data.</text>
</comment>
<evidence type="ECO:0000256" key="2">
    <source>
        <dbReference type="SAM" id="SignalP"/>
    </source>
</evidence>
<evidence type="ECO:0000313" key="5">
    <source>
        <dbReference type="Proteomes" id="UP000636264"/>
    </source>
</evidence>
<gene>
    <name evidence="4" type="ORF">GCM10011385_41180</name>
</gene>
<evidence type="ECO:0000256" key="1">
    <source>
        <dbReference type="ARBA" id="ARBA00022729"/>
    </source>
</evidence>